<comment type="caution">
    <text evidence="2">The sequence shown here is derived from an EMBL/GenBank/DDBJ whole genome shotgun (WGS) entry which is preliminary data.</text>
</comment>
<dbReference type="Proteomes" id="UP000887159">
    <property type="component" value="Unassembled WGS sequence"/>
</dbReference>
<dbReference type="Gene3D" id="3.30.420.10">
    <property type="entry name" value="Ribonuclease H-like superfamily/Ribonuclease H"/>
    <property type="match status" value="1"/>
</dbReference>
<name>A0A8X6RBD3_TRICX</name>
<dbReference type="AlphaFoldDB" id="A0A8X6RBD3"/>
<dbReference type="PANTHER" id="PTHR46060:SF3">
    <property type="entry name" value="PROTEIN GVQW3"/>
    <property type="match status" value="1"/>
</dbReference>
<evidence type="ECO:0000313" key="2">
    <source>
        <dbReference type="EMBL" id="GFX89509.1"/>
    </source>
</evidence>
<sequence length="163" mass="18447">MRPKRGAPHSLSNAVLPSSGENQETTSALTVNGKNIPVAPQPPYSSDLSPCDFFLFPKLKNHLKGHHFGTLENIQTAVTDQLKAIPIPKFHQCYEEWKKRLQRCVASEGSYFEGDNVELARGHGTTPLKVKEDIEDVSRELWVKGCTSWMKRPELYCSRRVRI</sequence>
<feature type="region of interest" description="Disordered" evidence="1">
    <location>
        <begin position="1"/>
        <end position="25"/>
    </location>
</feature>
<dbReference type="InterPro" id="IPR036397">
    <property type="entry name" value="RNaseH_sf"/>
</dbReference>
<dbReference type="EMBL" id="BMAU01021072">
    <property type="protein sequence ID" value="GFX89509.1"/>
    <property type="molecule type" value="Genomic_DNA"/>
</dbReference>
<keyword evidence="3" id="KW-1185">Reference proteome</keyword>
<reference evidence="2" key="1">
    <citation type="submission" date="2020-08" db="EMBL/GenBank/DDBJ databases">
        <title>Multicomponent nature underlies the extraordinary mechanical properties of spider dragline silk.</title>
        <authorList>
            <person name="Kono N."/>
            <person name="Nakamura H."/>
            <person name="Mori M."/>
            <person name="Yoshida Y."/>
            <person name="Ohtoshi R."/>
            <person name="Malay A.D."/>
            <person name="Moran D.A.P."/>
            <person name="Tomita M."/>
            <person name="Numata K."/>
            <person name="Arakawa K."/>
        </authorList>
    </citation>
    <scope>NUCLEOTIDE SEQUENCE</scope>
</reference>
<dbReference type="GO" id="GO:0003676">
    <property type="term" value="F:nucleic acid binding"/>
    <property type="evidence" value="ECO:0007669"/>
    <property type="project" value="InterPro"/>
</dbReference>
<proteinExistence type="predicted"/>
<accession>A0A8X6RBD3</accession>
<dbReference type="PANTHER" id="PTHR46060">
    <property type="entry name" value="MARINER MOS1 TRANSPOSASE-LIKE PROTEIN"/>
    <property type="match status" value="1"/>
</dbReference>
<protein>
    <submittedName>
        <fullName evidence="2">Putative transposase</fullName>
    </submittedName>
</protein>
<dbReference type="InterPro" id="IPR052709">
    <property type="entry name" value="Transposase-MT_Hybrid"/>
</dbReference>
<gene>
    <name evidence="2" type="ORF">TNCV_483441</name>
</gene>
<feature type="compositionally biased region" description="Polar residues" evidence="1">
    <location>
        <begin position="10"/>
        <end position="25"/>
    </location>
</feature>
<evidence type="ECO:0000313" key="3">
    <source>
        <dbReference type="Proteomes" id="UP000887159"/>
    </source>
</evidence>
<organism evidence="2 3">
    <name type="scientific">Trichonephila clavipes</name>
    <name type="common">Golden silk orbweaver</name>
    <name type="synonym">Nephila clavipes</name>
    <dbReference type="NCBI Taxonomy" id="2585209"/>
    <lineage>
        <taxon>Eukaryota</taxon>
        <taxon>Metazoa</taxon>
        <taxon>Ecdysozoa</taxon>
        <taxon>Arthropoda</taxon>
        <taxon>Chelicerata</taxon>
        <taxon>Arachnida</taxon>
        <taxon>Araneae</taxon>
        <taxon>Araneomorphae</taxon>
        <taxon>Entelegynae</taxon>
        <taxon>Araneoidea</taxon>
        <taxon>Nephilidae</taxon>
        <taxon>Trichonephila</taxon>
    </lineage>
</organism>
<evidence type="ECO:0000256" key="1">
    <source>
        <dbReference type="SAM" id="MobiDB-lite"/>
    </source>
</evidence>